<feature type="repeat" description="PPR" evidence="2">
    <location>
        <begin position="104"/>
        <end position="138"/>
    </location>
</feature>
<feature type="repeat" description="PPR" evidence="2">
    <location>
        <begin position="408"/>
        <end position="442"/>
    </location>
</feature>
<dbReference type="SUPFAM" id="SSF48452">
    <property type="entry name" value="TPR-like"/>
    <property type="match status" value="1"/>
</dbReference>
<feature type="repeat" description="PPR" evidence="2">
    <location>
        <begin position="204"/>
        <end position="238"/>
    </location>
</feature>
<dbReference type="PANTHER" id="PTHR47926">
    <property type="entry name" value="PENTATRICOPEPTIDE REPEAT-CONTAINING PROTEIN"/>
    <property type="match status" value="1"/>
</dbReference>
<dbReference type="Pfam" id="PF01535">
    <property type="entry name" value="PPR"/>
    <property type="match status" value="5"/>
</dbReference>
<dbReference type="FunFam" id="1.25.40.10:FF:000351">
    <property type="entry name" value="Pentatricopeptide repeat-containing protein"/>
    <property type="match status" value="1"/>
</dbReference>
<dbReference type="FunFam" id="1.25.40.10:FF:000396">
    <property type="entry name" value="Pentatricopeptide repeat-containing protein At2g36730"/>
    <property type="match status" value="1"/>
</dbReference>
<name>A0AAV7DYH8_ARIFI</name>
<organism evidence="4 5">
    <name type="scientific">Aristolochia fimbriata</name>
    <name type="common">White veined hardy Dutchman's pipe vine</name>
    <dbReference type="NCBI Taxonomy" id="158543"/>
    <lineage>
        <taxon>Eukaryota</taxon>
        <taxon>Viridiplantae</taxon>
        <taxon>Streptophyta</taxon>
        <taxon>Embryophyta</taxon>
        <taxon>Tracheophyta</taxon>
        <taxon>Spermatophyta</taxon>
        <taxon>Magnoliopsida</taxon>
        <taxon>Magnoliidae</taxon>
        <taxon>Piperales</taxon>
        <taxon>Aristolochiaceae</taxon>
        <taxon>Aristolochia</taxon>
    </lineage>
</organism>
<evidence type="ECO:0000313" key="4">
    <source>
        <dbReference type="EMBL" id="KAG9440671.1"/>
    </source>
</evidence>
<feature type="domain" description="DYW" evidence="3">
    <location>
        <begin position="623"/>
        <end position="717"/>
    </location>
</feature>
<dbReference type="InterPro" id="IPR002885">
    <property type="entry name" value="PPR_rpt"/>
</dbReference>
<comment type="caution">
    <text evidence="4">The sequence shown here is derived from an EMBL/GenBank/DDBJ whole genome shotgun (WGS) entry which is preliminary data.</text>
</comment>
<reference evidence="4 5" key="1">
    <citation type="submission" date="2021-07" db="EMBL/GenBank/DDBJ databases">
        <title>The Aristolochia fimbriata genome: insights into angiosperm evolution, floral development and chemical biosynthesis.</title>
        <authorList>
            <person name="Jiao Y."/>
        </authorList>
    </citation>
    <scope>NUCLEOTIDE SEQUENCE [LARGE SCALE GENOMIC DNA]</scope>
    <source>
        <strain evidence="4">IBCAS-2021</strain>
        <tissue evidence="4">Leaf</tissue>
    </source>
</reference>
<dbReference type="InterPro" id="IPR046848">
    <property type="entry name" value="E_motif"/>
</dbReference>
<dbReference type="FunFam" id="1.25.40.10:FF:000031">
    <property type="entry name" value="Pentatricopeptide repeat-containing protein mitochondrial"/>
    <property type="match status" value="1"/>
</dbReference>
<sequence>MNQSYANFQRFRQLLKLSINNRDLSTGKALQSLYVKSFVPASTYLSNHLIILYSKCGLLHQARKAFDEIPHPNVFTYNTIISAYVKESQIHMAHHLFTQIPQPDLVSYNTLLCAYADVHDTESAVRLFSKLRECEVEVDGFTLSAVITACWKDVRGIRQMHGLVVSSGFDSFVSVNNALISSYSNNGFLLDAEKLFYWMGWVADEVSWNSMIVSYGQHKEGSTAVKLFQEMVRRGLSVDMFTWASVITAFTCLEDLRGGIQFHCQVIKSGLEQNSHVGSSLVDLYSKCGDVSAARKVFQLVVAPDLVLWNTMISGYSQKDEFSEEALECFREMQRAGHSPDDCSFVCVISACSNLSSPAQGRQFHSLVIKSEIPTNRISVDNALIAMYSKSGNLEAAKKLFTRMIEKNSVSFNSMIAGYAQHGLSIEALNLFEEMLDTDNEPTSITFISVLSACAHTGKVEQGYRYFNLMEEKFSITPEQEHYSCMIDLLGRAGRFDEVENLIERMPFDLGSIGWSSLLGACRTYGNIQLGVKVANEVLKREPANAACYTLLATMYASAGRWDEVATVRKLMKERGVRKKPGCSWIEVKKEIHVFVADDGSHPRIKEVHEFLARTMKKMRDAGYVPDTRWALIREDEQEEEREMRLGHHSEKLAVAFGLITTKDGTPILVVKNLRICGDCHSFIKCIATITGREITVRDAFRFHTFKEGRCSCNDYW</sequence>
<protein>
    <recommendedName>
        <fullName evidence="3">DYW domain-containing protein</fullName>
    </recommendedName>
</protein>
<gene>
    <name evidence="4" type="ORF">H6P81_020836</name>
</gene>
<feature type="repeat" description="PPR" evidence="2">
    <location>
        <begin position="545"/>
        <end position="579"/>
    </location>
</feature>
<dbReference type="Pfam" id="PF20431">
    <property type="entry name" value="E_motif"/>
    <property type="match status" value="1"/>
</dbReference>
<accession>A0AAV7DYH8</accession>
<dbReference type="FunFam" id="1.25.40.10:FF:000442">
    <property type="entry name" value="Pentatricopeptide repeat-containing protein At3g49710"/>
    <property type="match status" value="1"/>
</dbReference>
<dbReference type="Pfam" id="PF13041">
    <property type="entry name" value="PPR_2"/>
    <property type="match status" value="4"/>
</dbReference>
<evidence type="ECO:0000256" key="1">
    <source>
        <dbReference type="ARBA" id="ARBA00022737"/>
    </source>
</evidence>
<proteinExistence type="predicted"/>
<dbReference type="Pfam" id="PF14432">
    <property type="entry name" value="DYW_deaminase"/>
    <property type="match status" value="1"/>
</dbReference>
<dbReference type="PANTHER" id="PTHR47926:SF505">
    <property type="entry name" value="PENTATRICOPEPTIDE REPEAT (PPR) SUPERFAMILY PROTEIN"/>
    <property type="match status" value="1"/>
</dbReference>
<evidence type="ECO:0000313" key="5">
    <source>
        <dbReference type="Proteomes" id="UP000825729"/>
    </source>
</evidence>
<evidence type="ECO:0000256" key="2">
    <source>
        <dbReference type="PROSITE-ProRule" id="PRU00708"/>
    </source>
</evidence>
<dbReference type="InterPro" id="IPR046960">
    <property type="entry name" value="PPR_At4g14850-like_plant"/>
</dbReference>
<dbReference type="NCBIfam" id="TIGR00756">
    <property type="entry name" value="PPR"/>
    <property type="match status" value="7"/>
</dbReference>
<evidence type="ECO:0000259" key="3">
    <source>
        <dbReference type="Pfam" id="PF14432"/>
    </source>
</evidence>
<dbReference type="PROSITE" id="PS51375">
    <property type="entry name" value="PPR"/>
    <property type="match status" value="5"/>
</dbReference>
<dbReference type="GO" id="GO:0009451">
    <property type="term" value="P:RNA modification"/>
    <property type="evidence" value="ECO:0007669"/>
    <property type="project" value="InterPro"/>
</dbReference>
<dbReference type="FunFam" id="1.25.40.10:FF:000366">
    <property type="entry name" value="Pentatricopeptide (PPR) repeat-containing protein"/>
    <property type="match status" value="1"/>
</dbReference>
<dbReference type="Proteomes" id="UP000825729">
    <property type="component" value="Unassembled WGS sequence"/>
</dbReference>
<dbReference type="AlphaFoldDB" id="A0AAV7DYH8"/>
<feature type="repeat" description="PPR" evidence="2">
    <location>
        <begin position="305"/>
        <end position="340"/>
    </location>
</feature>
<dbReference type="InterPro" id="IPR011990">
    <property type="entry name" value="TPR-like_helical_dom_sf"/>
</dbReference>
<keyword evidence="5" id="KW-1185">Reference proteome</keyword>
<keyword evidence="1" id="KW-0677">Repeat</keyword>
<dbReference type="EMBL" id="JAINDJ010000008">
    <property type="protein sequence ID" value="KAG9440671.1"/>
    <property type="molecule type" value="Genomic_DNA"/>
</dbReference>
<dbReference type="Gene3D" id="1.25.40.10">
    <property type="entry name" value="Tetratricopeptide repeat domain"/>
    <property type="match status" value="4"/>
</dbReference>
<dbReference type="InterPro" id="IPR032867">
    <property type="entry name" value="DYW_dom"/>
</dbReference>
<dbReference type="GO" id="GO:0008270">
    <property type="term" value="F:zinc ion binding"/>
    <property type="evidence" value="ECO:0007669"/>
    <property type="project" value="InterPro"/>
</dbReference>
<dbReference type="GO" id="GO:0003723">
    <property type="term" value="F:RNA binding"/>
    <property type="evidence" value="ECO:0007669"/>
    <property type="project" value="InterPro"/>
</dbReference>